<accession>A0A4D4M9T3</accession>
<dbReference type="EMBL" id="BJHX01000001">
    <property type="protein sequence ID" value="GDY68618.1"/>
    <property type="molecule type" value="Genomic_DNA"/>
</dbReference>
<evidence type="ECO:0000313" key="3">
    <source>
        <dbReference type="Proteomes" id="UP000299211"/>
    </source>
</evidence>
<evidence type="ECO:0000313" key="2">
    <source>
        <dbReference type="EMBL" id="GDY71007.1"/>
    </source>
</evidence>
<dbReference type="EMBL" id="BJHY01000001">
    <property type="protein sequence ID" value="GDY71007.1"/>
    <property type="molecule type" value="Genomic_DNA"/>
</dbReference>
<reference evidence="2 3" key="1">
    <citation type="submission" date="2019-04" db="EMBL/GenBank/DDBJ databases">
        <title>Draft genome sequences of Streptomyces avermitilis ATCC 31267.</title>
        <authorList>
            <person name="Komaki H."/>
            <person name="Tamura T."/>
            <person name="Hosoyama A."/>
        </authorList>
    </citation>
    <scope>NUCLEOTIDE SEQUENCE [LARGE SCALE GENOMIC DNA]</scope>
    <source>
        <strain evidence="2 3">ATCC 31267</strain>
    </source>
</reference>
<proteinExistence type="predicted"/>
<comment type="caution">
    <text evidence="1">The sequence shown here is derived from an EMBL/GenBank/DDBJ whole genome shotgun (WGS) entry which is preliminary data.</text>
</comment>
<protein>
    <submittedName>
        <fullName evidence="1">Uncharacterized protein</fullName>
    </submittedName>
</protein>
<sequence>MALTPPDPTSPGGQFGAMRSVWGVTTRQTVIGVKCTEHAITYHEVLTLHDLNPTHTFVGGLLAAPTGKR</sequence>
<name>A0A4D4M9T3_STRAX</name>
<dbReference type="Proteomes" id="UP000299211">
    <property type="component" value="Unassembled WGS sequence"/>
</dbReference>
<dbReference type="RefSeq" id="WP_048894441.1">
    <property type="nucleotide sequence ID" value="NZ_BAABTN010000197.1"/>
</dbReference>
<evidence type="ECO:0000313" key="4">
    <source>
        <dbReference type="Proteomes" id="UP000302139"/>
    </source>
</evidence>
<gene>
    <name evidence="1" type="ORF">SAV14893_080110</name>
    <name evidence="2" type="ORF">SAV31267_004920</name>
</gene>
<organism evidence="1 4">
    <name type="scientific">Streptomyces avermitilis</name>
    <dbReference type="NCBI Taxonomy" id="33903"/>
    <lineage>
        <taxon>Bacteria</taxon>
        <taxon>Bacillati</taxon>
        <taxon>Actinomycetota</taxon>
        <taxon>Actinomycetes</taxon>
        <taxon>Kitasatosporales</taxon>
        <taxon>Streptomycetaceae</taxon>
        <taxon>Streptomyces</taxon>
    </lineage>
</organism>
<dbReference type="AlphaFoldDB" id="A0A4D4M9T3"/>
<reference evidence="1 4" key="2">
    <citation type="submission" date="2019-04" db="EMBL/GenBank/DDBJ databases">
        <title>Draft genome sequences of Streptomyces avermitilis NBRC 14893.</title>
        <authorList>
            <person name="Komaki H."/>
            <person name="Tamura T."/>
            <person name="Hosoyama A."/>
        </authorList>
    </citation>
    <scope>NUCLEOTIDE SEQUENCE [LARGE SCALE GENOMIC DNA]</scope>
    <source>
        <strain evidence="1 4">NBRC 14893</strain>
    </source>
</reference>
<dbReference type="Proteomes" id="UP000302139">
    <property type="component" value="Unassembled WGS sequence"/>
</dbReference>
<evidence type="ECO:0000313" key="1">
    <source>
        <dbReference type="EMBL" id="GDY68618.1"/>
    </source>
</evidence>